<reference evidence="2" key="2">
    <citation type="journal article" date="2019" name="IMA Fungus">
        <title>Genome sequencing and comparison of five Tilletia species to identify candidate genes for the detection of regulated species infecting wheat.</title>
        <authorList>
            <person name="Nguyen H.D.T."/>
            <person name="Sultana T."/>
            <person name="Kesanakurti P."/>
            <person name="Hambleton S."/>
        </authorList>
    </citation>
    <scope>NUCLEOTIDE SEQUENCE</scope>
    <source>
        <strain evidence="2">DAOMC 236426</strain>
    </source>
</reference>
<name>A0A8X7MK18_9BASI</name>
<gene>
    <name evidence="2" type="ORF">A4X06_0g9065</name>
</gene>
<proteinExistence type="predicted"/>
<accession>A0A8X7MK18</accession>
<reference evidence="2" key="1">
    <citation type="submission" date="2016-04" db="EMBL/GenBank/DDBJ databases">
        <authorList>
            <person name="Nguyen H.D."/>
            <person name="Samba Siva P."/>
            <person name="Cullis J."/>
            <person name="Levesque C.A."/>
            <person name="Hambleton S."/>
        </authorList>
    </citation>
    <scope>NUCLEOTIDE SEQUENCE</scope>
    <source>
        <strain evidence="2">DAOMC 236426</strain>
    </source>
</reference>
<dbReference type="AlphaFoldDB" id="A0A8X7MK18"/>
<dbReference type="EMBL" id="LWDE02002347">
    <property type="protein sequence ID" value="KAE8237900.1"/>
    <property type="molecule type" value="Genomic_DNA"/>
</dbReference>
<evidence type="ECO:0000256" key="1">
    <source>
        <dbReference type="SAM" id="MobiDB-lite"/>
    </source>
</evidence>
<evidence type="ECO:0000313" key="2">
    <source>
        <dbReference type="EMBL" id="KAE8237900.1"/>
    </source>
</evidence>
<evidence type="ECO:0000313" key="3">
    <source>
        <dbReference type="Proteomes" id="UP000077684"/>
    </source>
</evidence>
<sequence length="462" mass="50855">MPMTDEDRELMAAAFVAAQQAHLDRQAQGAAAAAGEGAGAGRDRPIAAAERSKHMSFMHDPTLTERAIHPWPNSSVRIPKDIVDLARHGTQIPLIWLTVEGMLEVSARGRKLITIPPTPKVQEQLAAAHEKDRFLPRGAFSQALQALVVLWTAVGPQPIDGGASQASLLEDLHLVILAQAVDEHWPIWRCYAKKVLDWVFEERGPGEGIGVDIAKVNERIVAEAERDCRCPPGRASDFTNTSKTMVAQLLRAEGEDVGRLGAVMDELHMSATFGKPSVERESATGQQGLGLGSGAPLYALPPSGPRADRPPSWIPPAAPRWSGPSHYASAHTPSWQRRDFDRGPQPFSRAPLPYPSRDSGAWPSRGPRPDRDYHQQRTPQFCTTCLEIVTDHDFRTCRRPHNNKLEQYNGGWRYPGKDLPYCHRFNSGGDCAYGCTYGHYCSARGDSKCRAKNHLRSVPVSK</sequence>
<comment type="caution">
    <text evidence="2">The sequence shown here is derived from an EMBL/GenBank/DDBJ whole genome shotgun (WGS) entry which is preliminary data.</text>
</comment>
<keyword evidence="3" id="KW-1185">Reference proteome</keyword>
<feature type="region of interest" description="Disordered" evidence="1">
    <location>
        <begin position="274"/>
        <end position="375"/>
    </location>
</feature>
<dbReference type="Proteomes" id="UP000077684">
    <property type="component" value="Unassembled WGS sequence"/>
</dbReference>
<protein>
    <submittedName>
        <fullName evidence="2">Uncharacterized protein</fullName>
    </submittedName>
</protein>
<organism evidence="2 3">
    <name type="scientific">Tilletia controversa</name>
    <name type="common">dwarf bunt fungus</name>
    <dbReference type="NCBI Taxonomy" id="13291"/>
    <lineage>
        <taxon>Eukaryota</taxon>
        <taxon>Fungi</taxon>
        <taxon>Dikarya</taxon>
        <taxon>Basidiomycota</taxon>
        <taxon>Ustilaginomycotina</taxon>
        <taxon>Exobasidiomycetes</taxon>
        <taxon>Tilletiales</taxon>
        <taxon>Tilletiaceae</taxon>
        <taxon>Tilletia</taxon>
    </lineage>
</organism>